<dbReference type="InterPro" id="IPR055199">
    <property type="entry name" value="Hda_lid"/>
</dbReference>
<keyword evidence="3" id="KW-1185">Reference proteome</keyword>
<name>A0A2X0V2M8_9GAMM</name>
<dbReference type="Proteomes" id="UP000250086">
    <property type="component" value="Unassembled WGS sequence"/>
</dbReference>
<proteinExistence type="predicted"/>
<dbReference type="InterPro" id="IPR027417">
    <property type="entry name" value="P-loop_NTPase"/>
</dbReference>
<accession>A0A2X0V2M8</accession>
<dbReference type="SUPFAM" id="SSF52540">
    <property type="entry name" value="P-loop containing nucleoside triphosphate hydrolases"/>
    <property type="match status" value="1"/>
</dbReference>
<dbReference type="GO" id="GO:0006270">
    <property type="term" value="P:DNA replication initiation"/>
    <property type="evidence" value="ECO:0007669"/>
    <property type="project" value="TreeGrafter"/>
</dbReference>
<feature type="domain" description="AAA+ ATPase" evidence="1">
    <location>
        <begin position="43"/>
        <end position="158"/>
    </location>
</feature>
<dbReference type="PANTHER" id="PTHR30050">
    <property type="entry name" value="CHROMOSOMAL REPLICATION INITIATOR PROTEIN DNAA"/>
    <property type="match status" value="1"/>
</dbReference>
<evidence type="ECO:0000313" key="2">
    <source>
        <dbReference type="EMBL" id="SPT68794.1"/>
    </source>
</evidence>
<evidence type="ECO:0000259" key="1">
    <source>
        <dbReference type="SMART" id="SM00382"/>
    </source>
</evidence>
<reference evidence="2 3" key="1">
    <citation type="submission" date="2018-06" db="EMBL/GenBank/DDBJ databases">
        <authorList>
            <consortium name="Pathogen Informatics"/>
            <person name="Doyle S."/>
        </authorList>
    </citation>
    <scope>NUCLEOTIDE SEQUENCE [LARGE SCALE GENOMIC DNA]</scope>
    <source>
        <strain evidence="2 3">NCTC13093</strain>
    </source>
</reference>
<dbReference type="Gene3D" id="3.40.50.300">
    <property type="entry name" value="P-loop containing nucleotide triphosphate hydrolases"/>
    <property type="match status" value="1"/>
</dbReference>
<dbReference type="PANTHER" id="PTHR30050:SF5">
    <property type="entry name" value="DNAA REGULATORY INACTIVATOR HDA"/>
    <property type="match status" value="1"/>
</dbReference>
<gene>
    <name evidence="2" type="primary">hda</name>
    <name evidence="2" type="ORF">NCTC13093_00131</name>
</gene>
<evidence type="ECO:0000313" key="3">
    <source>
        <dbReference type="Proteomes" id="UP000250086"/>
    </source>
</evidence>
<dbReference type="RefSeq" id="WP_113743008.1">
    <property type="nucleotide sequence ID" value="NZ_UAPV01000001.1"/>
</dbReference>
<organism evidence="2 3">
    <name type="scientific">Anaerobiospirillum thomasii</name>
    <dbReference type="NCBI Taxonomy" id="179995"/>
    <lineage>
        <taxon>Bacteria</taxon>
        <taxon>Pseudomonadati</taxon>
        <taxon>Pseudomonadota</taxon>
        <taxon>Gammaproteobacteria</taxon>
        <taxon>Aeromonadales</taxon>
        <taxon>Succinivibrionaceae</taxon>
        <taxon>Anaerobiospirillum</taxon>
    </lineage>
</organism>
<dbReference type="Gene3D" id="1.10.8.60">
    <property type="match status" value="1"/>
</dbReference>
<protein>
    <submittedName>
        <fullName evidence="2">DnaA-homolog protein hda</fullName>
    </submittedName>
</protein>
<dbReference type="GO" id="GO:0032297">
    <property type="term" value="P:negative regulation of DNA-templated DNA replication initiation"/>
    <property type="evidence" value="ECO:0007669"/>
    <property type="project" value="TreeGrafter"/>
</dbReference>
<dbReference type="SMART" id="SM00382">
    <property type="entry name" value="AAA"/>
    <property type="match status" value="1"/>
</dbReference>
<dbReference type="AlphaFoldDB" id="A0A2X0V2M8"/>
<dbReference type="EMBL" id="UAPV01000001">
    <property type="protein sequence ID" value="SPT68794.1"/>
    <property type="molecule type" value="Genomic_DNA"/>
</dbReference>
<sequence>MSTTPYQDALHFGANDSITLSSFYEGQNTLLLETCKKAIATMRHESYFIFAPPGSGKTHLITALFNSIENRAEKAFFMDLSIAVKLSPALLNINPYPVMFVDNVDAICAKSEFEDAFFALYNRWFDYGTGPLFITAVESADSIAFLRRDLNTRLGNGLTFPLLRLNEEDCARALELKAIMRGFTLAPKVAQYLVRHKNAYMPALVDILDRLDLASLQRQREITIPFIKEILGTDL</sequence>
<dbReference type="InterPro" id="IPR003593">
    <property type="entry name" value="AAA+_ATPase"/>
</dbReference>
<dbReference type="Pfam" id="PF22688">
    <property type="entry name" value="Hda_lid"/>
    <property type="match status" value="1"/>
</dbReference>